<dbReference type="AlphaFoldDB" id="A0A0W1AYC6"/>
<keyword evidence="1" id="KW-0472">Membrane</keyword>
<gene>
    <name evidence="2" type="ORF">UQ64_15785</name>
</gene>
<feature type="transmembrane region" description="Helical" evidence="1">
    <location>
        <begin position="5"/>
        <end position="23"/>
    </location>
</feature>
<dbReference type="Proteomes" id="UP000054709">
    <property type="component" value="Unassembled WGS sequence"/>
</dbReference>
<comment type="caution">
    <text evidence="2">The sequence shown here is derived from an EMBL/GenBank/DDBJ whole genome shotgun (WGS) entry which is preliminary data.</text>
</comment>
<keyword evidence="3" id="KW-1185">Reference proteome</keyword>
<keyword evidence="1" id="KW-1133">Transmembrane helix</keyword>
<dbReference type="OrthoDB" id="2632150at2"/>
<evidence type="ECO:0000313" key="2">
    <source>
        <dbReference type="EMBL" id="KTD86318.1"/>
    </source>
</evidence>
<protein>
    <submittedName>
        <fullName evidence="2">Uncharacterized protein</fullName>
    </submittedName>
</protein>
<evidence type="ECO:0000313" key="3">
    <source>
        <dbReference type="Proteomes" id="UP000054709"/>
    </source>
</evidence>
<evidence type="ECO:0000256" key="1">
    <source>
        <dbReference type="SAM" id="Phobius"/>
    </source>
</evidence>
<reference evidence="2 3" key="1">
    <citation type="journal article" date="2015" name="Int. Biodeterior. Biodegradation">
        <title>Physiological and genetic screening methods for the isolation of methyl tert-butyl ether-degrading bacteria for bioremediation purposes.</title>
        <authorList>
            <person name="Guisado I.M."/>
            <person name="Purswani J."/>
            <person name="Gonzalez Lopez J."/>
            <person name="Pozo C."/>
        </authorList>
    </citation>
    <scope>NUCLEOTIDE SEQUENCE [LARGE SCALE GENOMIC DNA]</scope>
    <source>
        <strain evidence="2 3">SH7</strain>
    </source>
</reference>
<accession>A0A0W1AYC6</accession>
<name>A0A0W1AYC6_9BACL</name>
<organism evidence="2 3">
    <name type="scientific">Paenibacillus etheri</name>
    <dbReference type="NCBI Taxonomy" id="1306852"/>
    <lineage>
        <taxon>Bacteria</taxon>
        <taxon>Bacillati</taxon>
        <taxon>Bacillota</taxon>
        <taxon>Bacilli</taxon>
        <taxon>Bacillales</taxon>
        <taxon>Paenibacillaceae</taxon>
        <taxon>Paenibacillus</taxon>
    </lineage>
</organism>
<keyword evidence="1" id="KW-0812">Transmembrane</keyword>
<sequence length="68" mass="7932">MKKIILYVLGFLFVIVLFSLLIYPTPYRYLEFEYDNNGGKVPVKINTITGKTETFTPMNGWTEVENHN</sequence>
<proteinExistence type="predicted"/>
<dbReference type="RefSeq" id="WP_060623817.1">
    <property type="nucleotide sequence ID" value="NZ_LCZJ02000020.1"/>
</dbReference>
<dbReference type="EMBL" id="LCZJ02000020">
    <property type="protein sequence ID" value="KTD86318.1"/>
    <property type="molecule type" value="Genomic_DNA"/>
</dbReference>